<dbReference type="Proteomes" id="UP000549250">
    <property type="component" value="Unassembled WGS sequence"/>
</dbReference>
<keyword evidence="1" id="KW-0812">Transmembrane</keyword>
<protein>
    <submittedName>
        <fullName evidence="2">Putative membrane protein YqjE</fullName>
    </submittedName>
</protein>
<name>A0A839SW87_AZOMA</name>
<keyword evidence="3" id="KW-1185">Reference proteome</keyword>
<reference evidence="2 3" key="1">
    <citation type="submission" date="2020-08" db="EMBL/GenBank/DDBJ databases">
        <title>Genomic Encyclopedia of Type Strains, Phase III (KMG-III): the genomes of soil and plant-associated and newly described type strains.</title>
        <authorList>
            <person name="Whitman W."/>
        </authorList>
    </citation>
    <scope>NUCLEOTIDE SEQUENCE [LARGE SCALE GENOMIC DNA]</scope>
    <source>
        <strain evidence="2 3">CECT 4462</strain>
    </source>
</reference>
<feature type="transmembrane region" description="Helical" evidence="1">
    <location>
        <begin position="78"/>
        <end position="100"/>
    </location>
</feature>
<dbReference type="RefSeq" id="WP_183164666.1">
    <property type="nucleotide sequence ID" value="NZ_JACHXI010000001.1"/>
</dbReference>
<comment type="caution">
    <text evidence="2">The sequence shown here is derived from an EMBL/GenBank/DDBJ whole genome shotgun (WGS) entry which is preliminary data.</text>
</comment>
<organism evidence="2 3">
    <name type="scientific">Azomonas macrocytogenes</name>
    <name type="common">Azotobacter macrocytogenes</name>
    <dbReference type="NCBI Taxonomy" id="69962"/>
    <lineage>
        <taxon>Bacteria</taxon>
        <taxon>Pseudomonadati</taxon>
        <taxon>Pseudomonadota</taxon>
        <taxon>Gammaproteobacteria</taxon>
        <taxon>Pseudomonadales</taxon>
        <taxon>Pseudomonadaceae</taxon>
        <taxon>Azomonas</taxon>
    </lineage>
</organism>
<accession>A0A839SW87</accession>
<keyword evidence="1" id="KW-0472">Membrane</keyword>
<proteinExistence type="predicted"/>
<sequence length="126" mass="13737">MNTAPHDEPPKPSLKKLGGALVGLLEGHFELLGIEFQEEKARSLQLFLVAGLGLVLALLILVGLSTAVIIFFWDTYRIGAILGLCAVYTIALIICIARAIKLARECANPFQATLEELARNREQLLP</sequence>
<dbReference type="EMBL" id="JACHXI010000001">
    <property type="protein sequence ID" value="MBB3101661.1"/>
    <property type="molecule type" value="Genomic_DNA"/>
</dbReference>
<feature type="transmembrane region" description="Helical" evidence="1">
    <location>
        <begin position="46"/>
        <end position="72"/>
    </location>
</feature>
<evidence type="ECO:0000256" key="1">
    <source>
        <dbReference type="SAM" id="Phobius"/>
    </source>
</evidence>
<dbReference type="Pfam" id="PF07332">
    <property type="entry name" value="Phage_holin_3_6"/>
    <property type="match status" value="1"/>
</dbReference>
<evidence type="ECO:0000313" key="2">
    <source>
        <dbReference type="EMBL" id="MBB3101661.1"/>
    </source>
</evidence>
<gene>
    <name evidence="2" type="ORF">FHR87_000021</name>
</gene>
<keyword evidence="1" id="KW-1133">Transmembrane helix</keyword>
<dbReference type="InterPro" id="IPR009937">
    <property type="entry name" value="Phage_holin_3_6"/>
</dbReference>
<evidence type="ECO:0000313" key="3">
    <source>
        <dbReference type="Proteomes" id="UP000549250"/>
    </source>
</evidence>
<dbReference type="AlphaFoldDB" id="A0A839SW87"/>